<dbReference type="EMBL" id="JAPTMU010000020">
    <property type="protein sequence ID" value="KAJ4926378.1"/>
    <property type="molecule type" value="Genomic_DNA"/>
</dbReference>
<name>A0AAD6AKB9_9TELE</name>
<dbReference type="SUPFAM" id="SSF103657">
    <property type="entry name" value="BAR/IMD domain-like"/>
    <property type="match status" value="1"/>
</dbReference>
<dbReference type="GO" id="GO:0060028">
    <property type="term" value="P:convergent extension involved in axis elongation"/>
    <property type="evidence" value="ECO:0007669"/>
    <property type="project" value="UniProtKB-ARBA"/>
</dbReference>
<dbReference type="SMART" id="SM00055">
    <property type="entry name" value="FCH"/>
    <property type="match status" value="1"/>
</dbReference>
<evidence type="ECO:0000256" key="11">
    <source>
        <dbReference type="SAM" id="MobiDB-lite"/>
    </source>
</evidence>
<dbReference type="InterPro" id="IPR030122">
    <property type="entry name" value="FCHo2_F-BAR"/>
</dbReference>
<keyword evidence="6 9" id="KW-0175">Coiled coil</keyword>
<feature type="region of interest" description="Disordered" evidence="11">
    <location>
        <begin position="279"/>
        <end position="319"/>
    </location>
</feature>
<dbReference type="Pfam" id="PF10291">
    <property type="entry name" value="muHD"/>
    <property type="match status" value="1"/>
</dbReference>
<dbReference type="InterPro" id="IPR036168">
    <property type="entry name" value="AP2_Mu_C_sf"/>
</dbReference>
<accession>A0AAD6AKB9</accession>
<dbReference type="InterPro" id="IPR031160">
    <property type="entry name" value="F_BAR_dom"/>
</dbReference>
<dbReference type="CDD" id="cd07673">
    <property type="entry name" value="F-BAR_FCHO2"/>
    <property type="match status" value="1"/>
</dbReference>
<dbReference type="InterPro" id="IPR027267">
    <property type="entry name" value="AH/BAR_dom_sf"/>
</dbReference>
<evidence type="ECO:0000259" key="12">
    <source>
        <dbReference type="PROSITE" id="PS51072"/>
    </source>
</evidence>
<evidence type="ECO:0000256" key="10">
    <source>
        <dbReference type="SAM" id="Coils"/>
    </source>
</evidence>
<dbReference type="FunFam" id="2.60.40.1170:FF:000005">
    <property type="entry name" value="SH3-containing GRB2-like protein 3-interacting protein 1 isoform X3"/>
    <property type="match status" value="1"/>
</dbReference>
<dbReference type="GO" id="GO:0005886">
    <property type="term" value="C:plasma membrane"/>
    <property type="evidence" value="ECO:0007669"/>
    <property type="project" value="TreeGrafter"/>
</dbReference>
<feature type="region of interest" description="Disordered" evidence="11">
    <location>
        <begin position="402"/>
        <end position="433"/>
    </location>
</feature>
<evidence type="ECO:0000259" key="13">
    <source>
        <dbReference type="PROSITE" id="PS51741"/>
    </source>
</evidence>
<dbReference type="GO" id="GO:0005905">
    <property type="term" value="C:clathrin-coated pit"/>
    <property type="evidence" value="ECO:0007669"/>
    <property type="project" value="UniProtKB-SubCell"/>
</dbReference>
<feature type="compositionally biased region" description="Polar residues" evidence="11">
    <location>
        <begin position="402"/>
        <end position="415"/>
    </location>
</feature>
<feature type="domain" description="F-BAR" evidence="13">
    <location>
        <begin position="4"/>
        <end position="250"/>
    </location>
</feature>
<keyword evidence="8" id="KW-0168">Coated pit</keyword>
<dbReference type="InterPro" id="IPR018808">
    <property type="entry name" value="Muniscin_C"/>
</dbReference>
<dbReference type="GO" id="GO:0072583">
    <property type="term" value="P:clathrin-dependent endocytosis"/>
    <property type="evidence" value="ECO:0007669"/>
    <property type="project" value="TreeGrafter"/>
</dbReference>
<feature type="region of interest" description="Disordered" evidence="11">
    <location>
        <begin position="342"/>
        <end position="369"/>
    </location>
</feature>
<reference evidence="14" key="1">
    <citation type="submission" date="2022-11" db="EMBL/GenBank/DDBJ databases">
        <title>Chromosome-level genome of Pogonophryne albipinna.</title>
        <authorList>
            <person name="Jo E."/>
        </authorList>
    </citation>
    <scope>NUCLEOTIDE SEQUENCE</scope>
    <source>
        <strain evidence="14">SGF0006</strain>
        <tissue evidence="14">Muscle</tissue>
    </source>
</reference>
<evidence type="ECO:0000256" key="1">
    <source>
        <dbReference type="ARBA" id="ARBA00004283"/>
    </source>
</evidence>
<feature type="coiled-coil region" evidence="10">
    <location>
        <begin position="87"/>
        <end position="114"/>
    </location>
</feature>
<dbReference type="GO" id="GO:0048268">
    <property type="term" value="P:clathrin coat assembly"/>
    <property type="evidence" value="ECO:0007669"/>
    <property type="project" value="TreeGrafter"/>
</dbReference>
<feature type="compositionally biased region" description="Low complexity" evidence="11">
    <location>
        <begin position="517"/>
        <end position="535"/>
    </location>
</feature>
<dbReference type="AlphaFoldDB" id="A0AAD6AKB9"/>
<evidence type="ECO:0000256" key="2">
    <source>
        <dbReference type="ARBA" id="ARBA00011064"/>
    </source>
</evidence>
<organism evidence="14 15">
    <name type="scientific">Pogonophryne albipinna</name>
    <dbReference type="NCBI Taxonomy" id="1090488"/>
    <lineage>
        <taxon>Eukaryota</taxon>
        <taxon>Metazoa</taxon>
        <taxon>Chordata</taxon>
        <taxon>Craniata</taxon>
        <taxon>Vertebrata</taxon>
        <taxon>Euteleostomi</taxon>
        <taxon>Actinopterygii</taxon>
        <taxon>Neopterygii</taxon>
        <taxon>Teleostei</taxon>
        <taxon>Neoteleostei</taxon>
        <taxon>Acanthomorphata</taxon>
        <taxon>Eupercaria</taxon>
        <taxon>Perciformes</taxon>
        <taxon>Notothenioidei</taxon>
        <taxon>Pogonophryne</taxon>
    </lineage>
</organism>
<feature type="region of interest" description="Disordered" evidence="11">
    <location>
        <begin position="448"/>
        <end position="548"/>
    </location>
</feature>
<keyword evidence="15" id="KW-1185">Reference proteome</keyword>
<dbReference type="Pfam" id="PF22699">
    <property type="entry name" value="GMIP-like_FCH"/>
    <property type="match status" value="1"/>
</dbReference>
<evidence type="ECO:0000256" key="4">
    <source>
        <dbReference type="ARBA" id="ARBA00022553"/>
    </source>
</evidence>
<dbReference type="PROSITE" id="PS51741">
    <property type="entry name" value="F_BAR"/>
    <property type="match status" value="1"/>
</dbReference>
<comment type="caution">
    <text evidence="14">The sequence shown here is derived from an EMBL/GenBank/DDBJ whole genome shotgun (WGS) entry which is preliminary data.</text>
</comment>
<comment type="similarity">
    <text evidence="2">Belongs to the FCHO family.</text>
</comment>
<dbReference type="Gene3D" id="1.20.1270.60">
    <property type="entry name" value="Arfaptin homology (AH) domain/BAR domain"/>
    <property type="match status" value="1"/>
</dbReference>
<evidence type="ECO:0000256" key="7">
    <source>
        <dbReference type="ARBA" id="ARBA00023136"/>
    </source>
</evidence>
<evidence type="ECO:0000256" key="9">
    <source>
        <dbReference type="PROSITE-ProRule" id="PRU01077"/>
    </source>
</evidence>
<dbReference type="InterPro" id="IPR001060">
    <property type="entry name" value="FCH_dom"/>
</dbReference>
<feature type="compositionally biased region" description="Polar residues" evidence="11">
    <location>
        <begin position="536"/>
        <end position="548"/>
    </location>
</feature>
<evidence type="ECO:0000313" key="15">
    <source>
        <dbReference type="Proteomes" id="UP001219934"/>
    </source>
</evidence>
<dbReference type="GO" id="GO:0030136">
    <property type="term" value="C:clathrin-coated vesicle"/>
    <property type="evidence" value="ECO:0007669"/>
    <property type="project" value="TreeGrafter"/>
</dbReference>
<dbReference type="PANTHER" id="PTHR23065:SF8">
    <property type="entry name" value="F-BAR DOMAIN ONLY PROTEIN 2"/>
    <property type="match status" value="1"/>
</dbReference>
<feature type="domain" description="MHD" evidence="12">
    <location>
        <begin position="557"/>
        <end position="825"/>
    </location>
</feature>
<keyword evidence="5" id="KW-0254">Endocytosis</keyword>
<dbReference type="FunFam" id="1.20.1270.60:FF:000016">
    <property type="entry name" value="FCH domain only protein 2"/>
    <property type="match status" value="1"/>
</dbReference>
<evidence type="ECO:0000313" key="14">
    <source>
        <dbReference type="EMBL" id="KAJ4926378.1"/>
    </source>
</evidence>
<dbReference type="InterPro" id="IPR054713">
    <property type="entry name" value="GMIP/FCHO2-like_FCH"/>
</dbReference>
<evidence type="ECO:0000256" key="6">
    <source>
        <dbReference type="ARBA" id="ARBA00023054"/>
    </source>
</evidence>
<dbReference type="GO" id="GO:0048488">
    <property type="term" value="P:synaptic vesicle endocytosis"/>
    <property type="evidence" value="ECO:0007669"/>
    <property type="project" value="TreeGrafter"/>
</dbReference>
<comment type="subcellular location">
    <subcellularLocation>
        <location evidence="1">Membrane</location>
        <location evidence="1">Clathrin-coated pit</location>
        <topology evidence="1">Peripheral membrane protein</topology>
        <orientation evidence="1">Cytoplasmic side</orientation>
    </subcellularLocation>
</comment>
<gene>
    <name evidence="14" type="ORF">JOQ06_008552</name>
</gene>
<evidence type="ECO:0000256" key="8">
    <source>
        <dbReference type="ARBA" id="ARBA00023176"/>
    </source>
</evidence>
<sequence>MITPYFLENFWGEKNNGFDVLYHNMKHGQISSKELTDFIRERSTIEEAYARSMTKLAKSAGNFSQLGTFAPVWDVVKTSTEKLASCHMELVRKLQELIKEVQKYVEEQAKAHKKTKEEVASTLEAVQNIQTTSQALQKSKEIYNAKTVEQERLRKEGATQRDVDKAGVKAKKATETYKSYVEKYAAAKSEFEQKMAETAQKFQDIEENHTLHMKEIIQSYSQSVDETHVQIGEVQNEFVRNVENTSVDSLIQKLAESKGTGKERPGPIEFEECNTAIAMEGAKPRKRKPFGIPGRRKDKDTDSTESTEVEAANTANGAPPGYYGAIDIQNANVPQVDAEGFCIRPEGNENDAKENSFYSSSDSEDEDEPRKFHVEIKPVLPNNGTHQNRATIDELKASIGNISLSPSTSGPMRRNQSSDELAKPRVPTPYELTNNDLLSLDPFGPTLAAGSSSSVSSSTVPLPNRPTTPLTAGALVPPPRPSSRPKLPTGKLTGINEIVRPFSPPKTSNASPPPAAPLARAESSSSLSSNASLSAGNTPTVGTSRGPSPVTLASQDALPIAVAFTESVNAYFKGADPTKCIVKITGDMTLSFPMGIIKVFTSNPSPAVLTFKLKNTSMLEQILPNQQLLYSDPSQSDSNSKDFWFNMQALTSYLRKASDQNPTASYYNVDILKYQVQSDGIHSTPLNLAVYWKCTLSTSDLRVDYRYNPESMAHPGPLSNVQILVPVDGGVTTMHSRPNSIWNAEQNKCLWKLNDISEKSENEGAGSLRAKFELSDGPSSFSTLAVQFMSEGSTLSGADMELVGAGYRLSLNKKRFATGRYMADC</sequence>
<dbReference type="GO" id="GO:0098793">
    <property type="term" value="C:presynapse"/>
    <property type="evidence" value="ECO:0007669"/>
    <property type="project" value="GOC"/>
</dbReference>
<protein>
    <recommendedName>
        <fullName evidence="3">F-BAR domain only protein 2</fullName>
    </recommendedName>
</protein>
<dbReference type="Proteomes" id="UP001219934">
    <property type="component" value="Unassembled WGS sequence"/>
</dbReference>
<dbReference type="InterPro" id="IPR028565">
    <property type="entry name" value="MHD"/>
</dbReference>
<feature type="coiled-coil region" evidence="10">
    <location>
        <begin position="170"/>
        <end position="208"/>
    </location>
</feature>
<evidence type="ECO:0000256" key="5">
    <source>
        <dbReference type="ARBA" id="ARBA00022583"/>
    </source>
</evidence>
<proteinExistence type="inferred from homology"/>
<dbReference type="PANTHER" id="PTHR23065">
    <property type="entry name" value="PROLINE-SERINE-THREONINE PHOSPHATASE INTERACTING PROTEIN 1"/>
    <property type="match status" value="1"/>
</dbReference>
<keyword evidence="4" id="KW-0597">Phosphoprotein</keyword>
<feature type="compositionally biased region" description="Polar residues" evidence="11">
    <location>
        <begin position="459"/>
        <end position="470"/>
    </location>
</feature>
<evidence type="ECO:0000256" key="3">
    <source>
        <dbReference type="ARBA" id="ARBA00018998"/>
    </source>
</evidence>
<keyword evidence="7" id="KW-0472">Membrane</keyword>
<dbReference type="PROSITE" id="PS51072">
    <property type="entry name" value="MHD"/>
    <property type="match status" value="1"/>
</dbReference>
<dbReference type="SUPFAM" id="SSF49447">
    <property type="entry name" value="Second domain of Mu2 adaptin subunit (ap50) of ap2 adaptor"/>
    <property type="match status" value="1"/>
</dbReference>